<sequence>MGPSSALFSSSARLRVRVSDAEQSVVIYSSMRGKNTSQFQHQRSEVHSEEHIVFAMSGLIWKALNNPSSTIVCFMESRPASLHPPRNNEPKACWESESQQRKGNLSPGTRTRLRENHGIEVQAKEQEETSTSRESASHMKTLKHTALATSAIPAADPLPASTAASKIPTMHSATTKQVTVGIANTTATTKTAMKHPTKTTAPGVEVLGLSSQAGPSGAKPRSPNASHEKKLQPSAKTVSKNMQKTASASHIMGSTDSQQKIIHKTTSASQIFSTDSPKSFNRSSLSQIPRATSSPKLKPPHPTSLKVDKTERNRRVTGKEGLLLTSPKDKMIDTLVESKLKLGTKAAMGDNPQELEIKSGNDGKEMLGDEREDAVLPEQKLRGSDLKGCKETSSPSSYQATNPSADKLKEPEDKTDAYVTTQESHTRESQRLWEKKGREEAESEERRKPGERKGEAEIKNDKMATEVKKDAVMNEKNKIPKSKSLKDAVTMTFEGFPVTERKDAALQVDLQPVYVDVEVQADVEVCSRSTDTSPVHDCQPYQVNPEIDLNSKGFHNELNLDSNSDSDWLSSVTLPDPKSTGAKPRFLGPPPYKSPNSQKPLQHVCQIEIELRSQSPQPLSEFDSTCQVSAGVAEKTSMERLNSGVEGKKEESCPPQEIVWDEQGMTWEVYGASLDLESLGFAIQNHLQCKIREHERRIGSLRRSICLSEQSVGKGRTGKKKRNVFRSLFAGSRCCSKPRPKEEAEK</sequence>
<feature type="compositionally biased region" description="Basic and acidic residues" evidence="2">
    <location>
        <begin position="86"/>
        <end position="100"/>
    </location>
</feature>
<evidence type="ECO:0000259" key="3">
    <source>
        <dbReference type="Pfam" id="PF15235"/>
    </source>
</evidence>
<evidence type="ECO:0000256" key="1">
    <source>
        <dbReference type="ARBA" id="ARBA00002358"/>
    </source>
</evidence>
<comment type="function">
    <text evidence="1">May be involved in neurite outgrowth.</text>
</comment>
<feature type="compositionally biased region" description="Basic and acidic residues" evidence="2">
    <location>
        <begin position="306"/>
        <end position="315"/>
    </location>
</feature>
<dbReference type="Proteomes" id="UP000830375">
    <property type="component" value="Unassembled WGS sequence"/>
</dbReference>
<dbReference type="Pfam" id="PF15235">
    <property type="entry name" value="GRIN_C"/>
    <property type="match status" value="1"/>
</dbReference>
<dbReference type="PANTHER" id="PTHR15718:SF3">
    <property type="entry name" value="G PROTEIN-REGULATED INDUCER OF NEURITE OUTGROWTH C-TERMINAL DOMAIN-CONTAINING PROTEIN"/>
    <property type="match status" value="1"/>
</dbReference>
<dbReference type="InterPro" id="IPR032745">
    <property type="entry name" value="GRIN_C"/>
</dbReference>
<feature type="compositionally biased region" description="Polar residues" evidence="2">
    <location>
        <begin position="391"/>
        <end position="404"/>
    </location>
</feature>
<feature type="region of interest" description="Disordered" evidence="2">
    <location>
        <begin position="189"/>
        <end position="315"/>
    </location>
</feature>
<feature type="compositionally biased region" description="Polar residues" evidence="2">
    <location>
        <begin position="234"/>
        <end position="295"/>
    </location>
</feature>
<gene>
    <name evidence="4" type="ORF">H4Q32_015360</name>
</gene>
<feature type="region of interest" description="Disordered" evidence="2">
    <location>
        <begin position="565"/>
        <end position="599"/>
    </location>
</feature>
<proteinExistence type="predicted"/>
<feature type="compositionally biased region" description="Basic and acidic residues" evidence="2">
    <location>
        <begin position="355"/>
        <end position="369"/>
    </location>
</feature>
<protein>
    <submittedName>
        <fullName evidence="4">G protein-regulated inducer of neurite outgrowth 3</fullName>
    </submittedName>
</protein>
<feature type="region of interest" description="Disordered" evidence="2">
    <location>
        <begin position="345"/>
        <end position="463"/>
    </location>
</feature>
<feature type="region of interest" description="Disordered" evidence="2">
    <location>
        <begin position="79"/>
        <end position="141"/>
    </location>
</feature>
<comment type="caution">
    <text evidence="4">The sequence shown here is derived from an EMBL/GenBank/DDBJ whole genome shotgun (WGS) entry which is preliminary data.</text>
</comment>
<accession>A0ABQ8LG79</accession>
<feature type="compositionally biased region" description="Basic and acidic residues" evidence="2">
    <location>
        <begin position="112"/>
        <end position="137"/>
    </location>
</feature>
<feature type="compositionally biased region" description="Basic and acidic residues" evidence="2">
    <location>
        <begin position="406"/>
        <end position="416"/>
    </location>
</feature>
<evidence type="ECO:0000256" key="2">
    <source>
        <dbReference type="SAM" id="MobiDB-lite"/>
    </source>
</evidence>
<organism evidence="4 5">
    <name type="scientific">Labeo rohita</name>
    <name type="common">Indian major carp</name>
    <name type="synonym">Cyprinus rohita</name>
    <dbReference type="NCBI Taxonomy" id="84645"/>
    <lineage>
        <taxon>Eukaryota</taxon>
        <taxon>Metazoa</taxon>
        <taxon>Chordata</taxon>
        <taxon>Craniata</taxon>
        <taxon>Vertebrata</taxon>
        <taxon>Euteleostomi</taxon>
        <taxon>Actinopterygii</taxon>
        <taxon>Neopterygii</taxon>
        <taxon>Teleostei</taxon>
        <taxon>Ostariophysi</taxon>
        <taxon>Cypriniformes</taxon>
        <taxon>Cyprinidae</taxon>
        <taxon>Labeoninae</taxon>
        <taxon>Labeonini</taxon>
        <taxon>Labeo</taxon>
    </lineage>
</organism>
<evidence type="ECO:0000313" key="4">
    <source>
        <dbReference type="EMBL" id="KAI2649410.1"/>
    </source>
</evidence>
<feature type="compositionally biased region" description="Basic and acidic residues" evidence="2">
    <location>
        <begin position="424"/>
        <end position="463"/>
    </location>
</feature>
<name>A0ABQ8LG79_LABRO</name>
<evidence type="ECO:0000313" key="5">
    <source>
        <dbReference type="Proteomes" id="UP000830375"/>
    </source>
</evidence>
<reference evidence="4 5" key="1">
    <citation type="submission" date="2022-01" db="EMBL/GenBank/DDBJ databases">
        <title>A high-quality chromosome-level genome assembly of rohu carp, Labeo rohita.</title>
        <authorList>
            <person name="Arick M.A. II"/>
            <person name="Hsu C.-Y."/>
            <person name="Magbanua Z."/>
            <person name="Pechanova O."/>
            <person name="Grover C."/>
            <person name="Miller E."/>
            <person name="Thrash A."/>
            <person name="Ezzel L."/>
            <person name="Alam S."/>
            <person name="Benzie J."/>
            <person name="Hamilton M."/>
            <person name="Karsi A."/>
            <person name="Lawrence M.L."/>
            <person name="Peterson D.G."/>
        </authorList>
    </citation>
    <scope>NUCLEOTIDE SEQUENCE [LARGE SCALE GENOMIC DNA]</scope>
    <source>
        <strain evidence="5">BAU-BD-2019</strain>
        <tissue evidence="4">Blood</tissue>
    </source>
</reference>
<feature type="compositionally biased region" description="Basic and acidic residues" evidence="2">
    <location>
        <begin position="379"/>
        <end position="390"/>
    </location>
</feature>
<feature type="domain" description="G protein-regulated inducer of neurite outgrowth C-terminal" evidence="3">
    <location>
        <begin position="643"/>
        <end position="740"/>
    </location>
</feature>
<dbReference type="EMBL" id="JACTAM010000023">
    <property type="protein sequence ID" value="KAI2649410.1"/>
    <property type="molecule type" value="Genomic_DNA"/>
</dbReference>
<dbReference type="InterPro" id="IPR026646">
    <property type="entry name" value="GPRIN2-like/GPRIN3"/>
</dbReference>
<keyword evidence="5" id="KW-1185">Reference proteome</keyword>
<dbReference type="PANTHER" id="PTHR15718">
    <property type="entry name" value="G PROTEIN-REGULATED INDUCER OF NEURITE OUTGROWTH C-TERMINAL DOMAIN-CONTAINING PROTEIN"/>
    <property type="match status" value="1"/>
</dbReference>